<keyword evidence="3" id="KW-1185">Reference proteome</keyword>
<evidence type="ECO:0000313" key="3">
    <source>
        <dbReference type="Proteomes" id="UP001595660"/>
    </source>
</evidence>
<dbReference type="PROSITE" id="PS51257">
    <property type="entry name" value="PROKAR_LIPOPROTEIN"/>
    <property type="match status" value="1"/>
</dbReference>
<sequence length="237" mass="25310">MRKLLVAVAVAALAVSAGCLGAGGGGPSQQQLEQNATYDWQKDTDVAIDVGGGEYRVVATVDNQSEVRLARNTGFGGRNALSISAVQFRYENGTQVGADAIDVSTRNSRTIVTFPASNGTFAYSANAGGRSVTVPVGFEGSHELVLPSGMRVSVPVFGVVEPSGWQKTVEDNRVHVRWESLDGGTIDAKYYLQRDLLLFGGITGALTVVALLGVVYYRLQIRRLEDEREQAGLDVEE</sequence>
<keyword evidence="1" id="KW-1133">Transmembrane helix</keyword>
<reference evidence="2 3" key="1">
    <citation type="journal article" date="2019" name="Int. J. Syst. Evol. Microbiol.">
        <title>The Global Catalogue of Microorganisms (GCM) 10K type strain sequencing project: providing services to taxonomists for standard genome sequencing and annotation.</title>
        <authorList>
            <consortium name="The Broad Institute Genomics Platform"/>
            <consortium name="The Broad Institute Genome Sequencing Center for Infectious Disease"/>
            <person name="Wu L."/>
            <person name="Ma J."/>
        </authorList>
    </citation>
    <scope>NUCLEOTIDE SEQUENCE [LARGE SCALE GENOMIC DNA]</scope>
    <source>
        <strain evidence="2 3">CGMCC 1.12562</strain>
    </source>
</reference>
<dbReference type="GeneID" id="69118033"/>
<protein>
    <submittedName>
        <fullName evidence="2">DUF5803 family protein</fullName>
    </submittedName>
</protein>
<comment type="caution">
    <text evidence="2">The sequence shown here is derived from an EMBL/GenBank/DDBJ whole genome shotgun (WGS) entry which is preliminary data.</text>
</comment>
<feature type="transmembrane region" description="Helical" evidence="1">
    <location>
        <begin position="196"/>
        <end position="219"/>
    </location>
</feature>
<dbReference type="Pfam" id="PF19119">
    <property type="entry name" value="DUF5803"/>
    <property type="match status" value="1"/>
</dbReference>
<name>A0ABD5NIG9_9EURY</name>
<evidence type="ECO:0000313" key="2">
    <source>
        <dbReference type="EMBL" id="MFC3478954.1"/>
    </source>
</evidence>
<organism evidence="2 3">
    <name type="scientific">Halobacterium litoreum</name>
    <dbReference type="NCBI Taxonomy" id="2039234"/>
    <lineage>
        <taxon>Archaea</taxon>
        <taxon>Methanobacteriati</taxon>
        <taxon>Methanobacteriota</taxon>
        <taxon>Stenosarchaea group</taxon>
        <taxon>Halobacteria</taxon>
        <taxon>Halobacteriales</taxon>
        <taxon>Halobacteriaceae</taxon>
        <taxon>Halobacterium</taxon>
    </lineage>
</organism>
<keyword evidence="1" id="KW-0472">Membrane</keyword>
<evidence type="ECO:0000256" key="1">
    <source>
        <dbReference type="SAM" id="Phobius"/>
    </source>
</evidence>
<accession>A0ABD5NIG9</accession>
<dbReference type="EMBL" id="JBHRWN010000002">
    <property type="protein sequence ID" value="MFC3478954.1"/>
    <property type="molecule type" value="Genomic_DNA"/>
</dbReference>
<dbReference type="RefSeq" id="WP_232569462.1">
    <property type="nucleotide sequence ID" value="NZ_CP089466.1"/>
</dbReference>
<dbReference type="InterPro" id="IPR043826">
    <property type="entry name" value="DUF5803"/>
</dbReference>
<dbReference type="Proteomes" id="UP001595660">
    <property type="component" value="Unassembled WGS sequence"/>
</dbReference>
<keyword evidence="1" id="KW-0812">Transmembrane</keyword>
<gene>
    <name evidence="2" type="ORF">ACFOKC_14575</name>
</gene>
<dbReference type="AlphaFoldDB" id="A0ABD5NIG9"/>
<proteinExistence type="predicted"/>